<dbReference type="InterPro" id="IPR036397">
    <property type="entry name" value="RNaseH_sf"/>
</dbReference>
<dbReference type="PANTHER" id="PTHR47723">
    <property type="entry name" value="OS05G0353850 PROTEIN"/>
    <property type="match status" value="1"/>
</dbReference>
<dbReference type="SUPFAM" id="SSF53098">
    <property type="entry name" value="Ribonuclease H-like"/>
    <property type="match status" value="1"/>
</dbReference>
<dbReference type="GO" id="GO:0004523">
    <property type="term" value="F:RNA-DNA hybrid ribonuclease activity"/>
    <property type="evidence" value="ECO:0007669"/>
    <property type="project" value="InterPro"/>
</dbReference>
<sequence>MPILLCSLPLEIVTKQRMGLLDGHCLKTNMLLTASMPKTLFLGLPFFLVGFAIVWSIWEARNVVVFKGIPADVNYFTDLIKFRIAWWFKHYGKGWSPPAFDVLKFNVDGSVRSDPGRAGIGGVLRDSSGKVLCQFSIFLGYLDVEAAEIVAIQKAVNLCASKPSFSGRKIEVVSDSKAAVAWVNEAGFEPRMIMQTVSQKGVRLQMGNTSAGETSSFLAALCCAWGSSCFEEGFQMTARSHVPRSL</sequence>
<reference evidence="3" key="1">
    <citation type="journal article" date="2023" name="Plant J.">
        <title>Genome sequences and population genomics provide insights into the demographic history, inbreeding, and mutation load of two 'living fossil' tree species of Dipteronia.</title>
        <authorList>
            <person name="Feng Y."/>
            <person name="Comes H.P."/>
            <person name="Chen J."/>
            <person name="Zhu S."/>
            <person name="Lu R."/>
            <person name="Zhang X."/>
            <person name="Li P."/>
            <person name="Qiu J."/>
            <person name="Olsen K.M."/>
            <person name="Qiu Y."/>
        </authorList>
    </citation>
    <scope>NUCLEOTIDE SEQUENCE</scope>
    <source>
        <strain evidence="3">NBL</strain>
    </source>
</reference>
<dbReference type="EMBL" id="JANJYJ010000007">
    <property type="protein sequence ID" value="KAK3199424.1"/>
    <property type="molecule type" value="Genomic_DNA"/>
</dbReference>
<evidence type="ECO:0000313" key="4">
    <source>
        <dbReference type="Proteomes" id="UP001281410"/>
    </source>
</evidence>
<dbReference type="InterPro" id="IPR012337">
    <property type="entry name" value="RNaseH-like_sf"/>
</dbReference>
<organism evidence="3 4">
    <name type="scientific">Dipteronia sinensis</name>
    <dbReference type="NCBI Taxonomy" id="43782"/>
    <lineage>
        <taxon>Eukaryota</taxon>
        <taxon>Viridiplantae</taxon>
        <taxon>Streptophyta</taxon>
        <taxon>Embryophyta</taxon>
        <taxon>Tracheophyta</taxon>
        <taxon>Spermatophyta</taxon>
        <taxon>Magnoliopsida</taxon>
        <taxon>eudicotyledons</taxon>
        <taxon>Gunneridae</taxon>
        <taxon>Pentapetalae</taxon>
        <taxon>rosids</taxon>
        <taxon>malvids</taxon>
        <taxon>Sapindales</taxon>
        <taxon>Sapindaceae</taxon>
        <taxon>Hippocastanoideae</taxon>
        <taxon>Acereae</taxon>
        <taxon>Dipteronia</taxon>
    </lineage>
</organism>
<keyword evidence="1" id="KW-1133">Transmembrane helix</keyword>
<dbReference type="InterPro" id="IPR002156">
    <property type="entry name" value="RNaseH_domain"/>
</dbReference>
<dbReference type="AlphaFoldDB" id="A0AAE0A394"/>
<evidence type="ECO:0000313" key="3">
    <source>
        <dbReference type="EMBL" id="KAK3199424.1"/>
    </source>
</evidence>
<comment type="caution">
    <text evidence="3">The sequence shown here is derived from an EMBL/GenBank/DDBJ whole genome shotgun (WGS) entry which is preliminary data.</text>
</comment>
<dbReference type="InterPro" id="IPR044730">
    <property type="entry name" value="RNase_H-like_dom_plant"/>
</dbReference>
<dbReference type="InterPro" id="IPR053151">
    <property type="entry name" value="RNase_H-like"/>
</dbReference>
<dbReference type="PANTHER" id="PTHR47723:SF22">
    <property type="entry name" value="RNASE H TYPE-1 DOMAIN-CONTAINING PROTEIN"/>
    <property type="match status" value="1"/>
</dbReference>
<evidence type="ECO:0000256" key="1">
    <source>
        <dbReference type="SAM" id="Phobius"/>
    </source>
</evidence>
<dbReference type="GO" id="GO:0003676">
    <property type="term" value="F:nucleic acid binding"/>
    <property type="evidence" value="ECO:0007669"/>
    <property type="project" value="InterPro"/>
</dbReference>
<name>A0AAE0A394_9ROSI</name>
<proteinExistence type="predicted"/>
<gene>
    <name evidence="3" type="ORF">Dsin_022839</name>
</gene>
<feature type="domain" description="RNase H type-1" evidence="2">
    <location>
        <begin position="106"/>
        <end position="185"/>
    </location>
</feature>
<protein>
    <recommendedName>
        <fullName evidence="2">RNase H type-1 domain-containing protein</fullName>
    </recommendedName>
</protein>
<keyword evidence="1" id="KW-0472">Membrane</keyword>
<keyword evidence="1" id="KW-0812">Transmembrane</keyword>
<dbReference type="Proteomes" id="UP001281410">
    <property type="component" value="Unassembled WGS sequence"/>
</dbReference>
<dbReference type="Gene3D" id="3.30.420.10">
    <property type="entry name" value="Ribonuclease H-like superfamily/Ribonuclease H"/>
    <property type="match status" value="1"/>
</dbReference>
<feature type="transmembrane region" description="Helical" evidence="1">
    <location>
        <begin position="39"/>
        <end position="58"/>
    </location>
</feature>
<dbReference type="Pfam" id="PF13456">
    <property type="entry name" value="RVT_3"/>
    <property type="match status" value="1"/>
</dbReference>
<dbReference type="CDD" id="cd06222">
    <property type="entry name" value="RNase_H_like"/>
    <property type="match status" value="1"/>
</dbReference>
<accession>A0AAE0A394</accession>
<evidence type="ECO:0000259" key="2">
    <source>
        <dbReference type="Pfam" id="PF13456"/>
    </source>
</evidence>
<keyword evidence="4" id="KW-1185">Reference proteome</keyword>